<feature type="region of interest" description="Disordered" evidence="1">
    <location>
        <begin position="48"/>
        <end position="128"/>
    </location>
</feature>
<organism evidence="2 3">
    <name type="scientific">Xenoophorus captivus</name>
    <dbReference type="NCBI Taxonomy" id="1517983"/>
    <lineage>
        <taxon>Eukaryota</taxon>
        <taxon>Metazoa</taxon>
        <taxon>Chordata</taxon>
        <taxon>Craniata</taxon>
        <taxon>Vertebrata</taxon>
        <taxon>Euteleostomi</taxon>
        <taxon>Actinopterygii</taxon>
        <taxon>Neopterygii</taxon>
        <taxon>Teleostei</taxon>
        <taxon>Neoteleostei</taxon>
        <taxon>Acanthomorphata</taxon>
        <taxon>Ovalentaria</taxon>
        <taxon>Atherinomorphae</taxon>
        <taxon>Cyprinodontiformes</taxon>
        <taxon>Goodeidae</taxon>
        <taxon>Xenoophorus</taxon>
    </lineage>
</organism>
<gene>
    <name evidence="2" type="ORF">XENOCAPTIV_011298</name>
</gene>
<dbReference type="Proteomes" id="UP001434883">
    <property type="component" value="Unassembled WGS sequence"/>
</dbReference>
<dbReference type="EMBL" id="JAHRIN010059057">
    <property type="protein sequence ID" value="MEQ2211664.1"/>
    <property type="molecule type" value="Genomic_DNA"/>
</dbReference>
<evidence type="ECO:0000256" key="1">
    <source>
        <dbReference type="SAM" id="MobiDB-lite"/>
    </source>
</evidence>
<sequence>MYMCSCLFWCGTRPQAPKLLLDYCALAHTAIFFVLHCVRTNKLSICHSSRRRKKRKHGQLADCEKRPKETLPVHQAPDPRAGEGVPVQHVPDPRAPPRDQQERPPDGQTGQDLVPKPQDEAEENDAGE</sequence>
<keyword evidence="3" id="KW-1185">Reference proteome</keyword>
<feature type="compositionally biased region" description="Basic and acidic residues" evidence="1">
    <location>
        <begin position="62"/>
        <end position="71"/>
    </location>
</feature>
<evidence type="ECO:0000313" key="3">
    <source>
        <dbReference type="Proteomes" id="UP001434883"/>
    </source>
</evidence>
<evidence type="ECO:0000313" key="2">
    <source>
        <dbReference type="EMBL" id="MEQ2211664.1"/>
    </source>
</evidence>
<reference evidence="2 3" key="1">
    <citation type="submission" date="2021-06" db="EMBL/GenBank/DDBJ databases">
        <authorList>
            <person name="Palmer J.M."/>
        </authorList>
    </citation>
    <scope>NUCLEOTIDE SEQUENCE [LARGE SCALE GENOMIC DNA]</scope>
    <source>
        <strain evidence="2 3">XC_2019</strain>
        <tissue evidence="2">Muscle</tissue>
    </source>
</reference>
<name>A0ABV0RUI3_9TELE</name>
<protein>
    <submittedName>
        <fullName evidence="2">Uncharacterized protein</fullName>
    </submittedName>
</protein>
<comment type="caution">
    <text evidence="2">The sequence shown here is derived from an EMBL/GenBank/DDBJ whole genome shotgun (WGS) entry which is preliminary data.</text>
</comment>
<proteinExistence type="predicted"/>
<feature type="compositionally biased region" description="Basic and acidic residues" evidence="1">
    <location>
        <begin position="91"/>
        <end position="105"/>
    </location>
</feature>
<feature type="compositionally biased region" description="Basic residues" evidence="1">
    <location>
        <begin position="48"/>
        <end position="58"/>
    </location>
</feature>
<accession>A0ABV0RUI3</accession>